<comment type="caution">
    <text evidence="1">The sequence shown here is derived from an EMBL/GenBank/DDBJ whole genome shotgun (WGS) entry which is preliminary data.</text>
</comment>
<name>A0ABP8KZ19_9BACT</name>
<sequence>MKLRINFLSVIVIFIACGLVSWRGVTEKTGKLAVSGCLKGSTNAIVRVYEEMPDNTKGRLLVAERWINTDEIISVTTERGRIIFEYRYRGSDPWNTEVHAWANSCSLPTRIP</sequence>
<accession>A0ABP8KZ19</accession>
<evidence type="ECO:0000313" key="1">
    <source>
        <dbReference type="EMBL" id="GAA4418995.1"/>
    </source>
</evidence>
<gene>
    <name evidence="1" type="ORF">GCM10023187_52970</name>
</gene>
<protein>
    <recommendedName>
        <fullName evidence="3">Lipoprotein</fullName>
    </recommendedName>
</protein>
<dbReference type="EMBL" id="BAABHB010000017">
    <property type="protein sequence ID" value="GAA4418995.1"/>
    <property type="molecule type" value="Genomic_DNA"/>
</dbReference>
<dbReference type="PROSITE" id="PS51257">
    <property type="entry name" value="PROKAR_LIPOPROTEIN"/>
    <property type="match status" value="1"/>
</dbReference>
<dbReference type="RefSeq" id="WP_345271082.1">
    <property type="nucleotide sequence ID" value="NZ_BAABHB010000017.1"/>
</dbReference>
<reference evidence="2" key="1">
    <citation type="journal article" date="2019" name="Int. J. Syst. Evol. Microbiol.">
        <title>The Global Catalogue of Microorganisms (GCM) 10K type strain sequencing project: providing services to taxonomists for standard genome sequencing and annotation.</title>
        <authorList>
            <consortium name="The Broad Institute Genomics Platform"/>
            <consortium name="The Broad Institute Genome Sequencing Center for Infectious Disease"/>
            <person name="Wu L."/>
            <person name="Ma J."/>
        </authorList>
    </citation>
    <scope>NUCLEOTIDE SEQUENCE [LARGE SCALE GENOMIC DNA]</scope>
    <source>
        <strain evidence="2">JCM 17925</strain>
    </source>
</reference>
<evidence type="ECO:0008006" key="3">
    <source>
        <dbReference type="Google" id="ProtNLM"/>
    </source>
</evidence>
<organism evidence="1 2">
    <name type="scientific">Nibrella viscosa</name>
    <dbReference type="NCBI Taxonomy" id="1084524"/>
    <lineage>
        <taxon>Bacteria</taxon>
        <taxon>Pseudomonadati</taxon>
        <taxon>Bacteroidota</taxon>
        <taxon>Cytophagia</taxon>
        <taxon>Cytophagales</taxon>
        <taxon>Spirosomataceae</taxon>
        <taxon>Nibrella</taxon>
    </lineage>
</organism>
<proteinExistence type="predicted"/>
<dbReference type="Proteomes" id="UP001500936">
    <property type="component" value="Unassembled WGS sequence"/>
</dbReference>
<keyword evidence="2" id="KW-1185">Reference proteome</keyword>
<evidence type="ECO:0000313" key="2">
    <source>
        <dbReference type="Proteomes" id="UP001500936"/>
    </source>
</evidence>